<evidence type="ECO:0000313" key="3">
    <source>
        <dbReference type="Proteomes" id="UP000003100"/>
    </source>
</evidence>
<feature type="transmembrane region" description="Helical" evidence="1">
    <location>
        <begin position="322"/>
        <end position="342"/>
    </location>
</feature>
<feature type="transmembrane region" description="Helical" evidence="1">
    <location>
        <begin position="101"/>
        <end position="122"/>
    </location>
</feature>
<evidence type="ECO:0000256" key="1">
    <source>
        <dbReference type="SAM" id="Phobius"/>
    </source>
</evidence>
<keyword evidence="1" id="KW-0472">Membrane</keyword>
<feature type="transmembrane region" description="Helical" evidence="1">
    <location>
        <begin position="6"/>
        <end position="23"/>
    </location>
</feature>
<dbReference type="Pfam" id="PF19554">
    <property type="entry name" value="DUF6077"/>
    <property type="match status" value="1"/>
</dbReference>
<feature type="transmembrane region" description="Helical" evidence="1">
    <location>
        <begin position="30"/>
        <end position="56"/>
    </location>
</feature>
<evidence type="ECO:0008006" key="4">
    <source>
        <dbReference type="Google" id="ProtNLM"/>
    </source>
</evidence>
<dbReference type="Proteomes" id="UP000003100">
    <property type="component" value="Unassembled WGS sequence"/>
</dbReference>
<keyword evidence="3" id="KW-1185">Reference proteome</keyword>
<evidence type="ECO:0000313" key="2">
    <source>
        <dbReference type="EMBL" id="EEG50729.1"/>
    </source>
</evidence>
<accession>C0CHM8</accession>
<organism evidence="2 3">
    <name type="scientific">Blautia hydrogenotrophica (strain DSM 10507 / JCM 14656 / S5a33)</name>
    <name type="common">Ruminococcus hydrogenotrophicus</name>
    <dbReference type="NCBI Taxonomy" id="476272"/>
    <lineage>
        <taxon>Bacteria</taxon>
        <taxon>Bacillati</taxon>
        <taxon>Bacillota</taxon>
        <taxon>Clostridia</taxon>
        <taxon>Lachnospirales</taxon>
        <taxon>Lachnospiraceae</taxon>
        <taxon>Blautia</taxon>
    </lineage>
</organism>
<comment type="caution">
    <text evidence="2">The sequence shown here is derived from an EMBL/GenBank/DDBJ whole genome shotgun (WGS) entry which is preliminary data.</text>
</comment>
<dbReference type="EMBL" id="ACBZ01000012">
    <property type="protein sequence ID" value="EEG50729.1"/>
    <property type="molecule type" value="Genomic_DNA"/>
</dbReference>
<feature type="transmembrane region" description="Helical" evidence="1">
    <location>
        <begin position="278"/>
        <end position="310"/>
    </location>
</feature>
<sequence>MASCLQTLLWGGIVPTAAGLIFTKHRKENIWAAAFLFGYGLLFAVSELLILTMTFLRQPFHRLVWIWVVVAVGAALWGIVRSIVGRKVQLLLFFKSAKISTIYFWIALLVIAFQIAVSVFGAHMDADDAFYVGTATTTLQEDSLYQINPYTGGEYQGIPTRYILSPFPIYLSVMSELTGIHPAVMAHRIFPIIFYVLAYTAYYLLGKTLFQKNTRAQGQFLLFCALIQMSFYYSVYTSSTFFLVRIWQGKAFLASVLLPVIFYLCLELFREATREISWWVLGFFCMAACLASSMGIMLVPVMVGIFAFLYGVLEWKWMRVGKAFLCILPCLLLGMVYILLVLKG</sequence>
<gene>
    <name evidence="2" type="ORF">RUMHYD_00342</name>
</gene>
<feature type="transmembrane region" description="Helical" evidence="1">
    <location>
        <begin position="247"/>
        <end position="266"/>
    </location>
</feature>
<dbReference type="PATRIC" id="fig|476272.21.peg.3349"/>
<reference evidence="2 3" key="2">
    <citation type="submission" date="2009-02" db="EMBL/GenBank/DDBJ databases">
        <title>Draft genome sequence of Blautia hydrogenotrophica DSM 10507 (Ruminococcus hydrogenotrophicus DSM 10507).</title>
        <authorList>
            <person name="Sudarsanam P."/>
            <person name="Ley R."/>
            <person name="Guruge J."/>
            <person name="Turnbaugh P.J."/>
            <person name="Mahowald M."/>
            <person name="Liep D."/>
            <person name="Gordon J."/>
        </authorList>
    </citation>
    <scope>NUCLEOTIDE SEQUENCE [LARGE SCALE GENOMIC DNA]</scope>
    <source>
        <strain evidence="3">DSM 10507 / JCM 14656 / S5a33</strain>
    </source>
</reference>
<feature type="transmembrane region" description="Helical" evidence="1">
    <location>
        <begin position="62"/>
        <end position="80"/>
    </location>
</feature>
<dbReference type="RefSeq" id="WP_005945405.1">
    <property type="nucleotide sequence ID" value="NZ_CP136423.1"/>
</dbReference>
<keyword evidence="1" id="KW-1133">Transmembrane helix</keyword>
<dbReference type="eggNOG" id="ENOG50327GK">
    <property type="taxonomic scope" value="Bacteria"/>
</dbReference>
<name>C0CHM8_BLAHS</name>
<dbReference type="AlphaFoldDB" id="C0CHM8"/>
<protein>
    <recommendedName>
        <fullName evidence="4">Glycosyltransferase RgtA/B/C/D-like domain-containing protein</fullName>
    </recommendedName>
</protein>
<dbReference type="HOGENOM" id="CLU_054341_0_0_9"/>
<dbReference type="GeneID" id="86821606"/>
<feature type="transmembrane region" description="Helical" evidence="1">
    <location>
        <begin position="185"/>
        <end position="205"/>
    </location>
</feature>
<keyword evidence="1" id="KW-0812">Transmembrane</keyword>
<feature type="transmembrane region" description="Helical" evidence="1">
    <location>
        <begin position="217"/>
        <end position="235"/>
    </location>
</feature>
<reference evidence="2 3" key="1">
    <citation type="submission" date="2009-01" db="EMBL/GenBank/DDBJ databases">
        <authorList>
            <person name="Fulton L."/>
            <person name="Clifton S."/>
            <person name="Fulton B."/>
            <person name="Xu J."/>
            <person name="Minx P."/>
            <person name="Pepin K.H."/>
            <person name="Johnson M."/>
            <person name="Bhonagiri V."/>
            <person name="Nash W.E."/>
            <person name="Mardis E.R."/>
            <person name="Wilson R.K."/>
        </authorList>
    </citation>
    <scope>NUCLEOTIDE SEQUENCE [LARGE SCALE GENOMIC DNA]</scope>
    <source>
        <strain evidence="3">DSM 10507 / JCM 14656 / S5a33</strain>
    </source>
</reference>
<proteinExistence type="predicted"/>
<dbReference type="InterPro" id="IPR045723">
    <property type="entry name" value="DUF6077"/>
</dbReference>